<organism evidence="9 10">
    <name type="scientific">Tagetes erecta</name>
    <name type="common">African marigold</name>
    <dbReference type="NCBI Taxonomy" id="13708"/>
    <lineage>
        <taxon>Eukaryota</taxon>
        <taxon>Viridiplantae</taxon>
        <taxon>Streptophyta</taxon>
        <taxon>Embryophyta</taxon>
        <taxon>Tracheophyta</taxon>
        <taxon>Spermatophyta</taxon>
        <taxon>Magnoliopsida</taxon>
        <taxon>eudicotyledons</taxon>
        <taxon>Gunneridae</taxon>
        <taxon>Pentapetalae</taxon>
        <taxon>asterids</taxon>
        <taxon>campanulids</taxon>
        <taxon>Asterales</taxon>
        <taxon>Asteraceae</taxon>
        <taxon>Asteroideae</taxon>
        <taxon>Heliantheae alliance</taxon>
        <taxon>Tageteae</taxon>
        <taxon>Tagetes</taxon>
    </lineage>
</organism>
<evidence type="ECO:0000256" key="3">
    <source>
        <dbReference type="ARBA" id="ARBA00006958"/>
    </source>
</evidence>
<feature type="domain" description="DDE Tnp4" evidence="8">
    <location>
        <begin position="167"/>
        <end position="334"/>
    </location>
</feature>
<evidence type="ECO:0000256" key="6">
    <source>
        <dbReference type="ARBA" id="ARBA00022801"/>
    </source>
</evidence>
<dbReference type="PANTHER" id="PTHR22930">
    <property type="match status" value="1"/>
</dbReference>
<keyword evidence="7" id="KW-0539">Nucleus</keyword>
<dbReference type="GO" id="GO:0046872">
    <property type="term" value="F:metal ion binding"/>
    <property type="evidence" value="ECO:0007669"/>
    <property type="project" value="UniProtKB-KW"/>
</dbReference>
<accession>A0AAD8KTC1</accession>
<evidence type="ECO:0000256" key="7">
    <source>
        <dbReference type="ARBA" id="ARBA00023242"/>
    </source>
</evidence>
<keyword evidence="5" id="KW-0479">Metal-binding</keyword>
<dbReference type="AlphaFoldDB" id="A0AAD8KTC1"/>
<protein>
    <recommendedName>
        <fullName evidence="8">DDE Tnp4 domain-containing protein</fullName>
    </recommendedName>
</protein>
<evidence type="ECO:0000259" key="8">
    <source>
        <dbReference type="Pfam" id="PF13359"/>
    </source>
</evidence>
<dbReference type="GO" id="GO:0016787">
    <property type="term" value="F:hydrolase activity"/>
    <property type="evidence" value="ECO:0007669"/>
    <property type="project" value="UniProtKB-KW"/>
</dbReference>
<evidence type="ECO:0000313" key="10">
    <source>
        <dbReference type="Proteomes" id="UP001229421"/>
    </source>
</evidence>
<keyword evidence="6" id="KW-0378">Hydrolase</keyword>
<evidence type="ECO:0000256" key="1">
    <source>
        <dbReference type="ARBA" id="ARBA00001968"/>
    </source>
</evidence>
<evidence type="ECO:0000256" key="4">
    <source>
        <dbReference type="ARBA" id="ARBA00022722"/>
    </source>
</evidence>
<dbReference type="Proteomes" id="UP001229421">
    <property type="component" value="Unassembled WGS sequence"/>
</dbReference>
<evidence type="ECO:0000256" key="2">
    <source>
        <dbReference type="ARBA" id="ARBA00004123"/>
    </source>
</evidence>
<evidence type="ECO:0000313" key="9">
    <source>
        <dbReference type="EMBL" id="KAK1428752.1"/>
    </source>
</evidence>
<evidence type="ECO:0000256" key="5">
    <source>
        <dbReference type="ARBA" id="ARBA00022723"/>
    </source>
</evidence>
<reference evidence="9" key="1">
    <citation type="journal article" date="2023" name="bioRxiv">
        <title>Improved chromosome-level genome assembly for marigold (Tagetes erecta).</title>
        <authorList>
            <person name="Jiang F."/>
            <person name="Yuan L."/>
            <person name="Wang S."/>
            <person name="Wang H."/>
            <person name="Xu D."/>
            <person name="Wang A."/>
            <person name="Fan W."/>
        </authorList>
    </citation>
    <scope>NUCLEOTIDE SEQUENCE</scope>
    <source>
        <strain evidence="9">WSJ</strain>
        <tissue evidence="9">Leaf</tissue>
    </source>
</reference>
<dbReference type="GO" id="GO:0004518">
    <property type="term" value="F:nuclease activity"/>
    <property type="evidence" value="ECO:0007669"/>
    <property type="project" value="UniProtKB-KW"/>
</dbReference>
<dbReference type="InterPro" id="IPR027806">
    <property type="entry name" value="HARBI1_dom"/>
</dbReference>
<keyword evidence="10" id="KW-1185">Reference proteome</keyword>
<dbReference type="EMBL" id="JAUHHV010000004">
    <property type="protein sequence ID" value="KAK1428752.1"/>
    <property type="molecule type" value="Genomic_DNA"/>
</dbReference>
<proteinExistence type="inferred from homology"/>
<sequence length="394" mass="44937">MAPKRSNKGKEKMEYDGKGLFKIPRLSSISEKVIFSKKIQVLVHPSGDEDNFVSLFKVSRKTFNYIRSLVRVQMTSQDTYFTFSDDKEMSLNDQIALSLKRLSSVDSSINLATLFETSKETVDDVTWHFVEALEAHGAHHISWPSDITETKVWFESIGSMPNCCGAIDMTHINMYSCKNESEADVWRDNMNNSMMLQVIVDPTMRFIDVVSRYPGHTTKEEILRESKIFELARDEEMLNGNVAELPDGTKIREYLVGDSSYPLLPWLITPYHDVDEELTNDQTEFNKRHLATRRVACCALKKLKEVWAVNEGGMWQPERYKLQKIISACCILHNINIDTEGDAIANEFMTSCDHDPGYPPEKSTLPEDGNASVVRDKLCLYMKGKVLDEASCSR</sequence>
<gene>
    <name evidence="9" type="ORF">QVD17_17592</name>
</gene>
<comment type="subcellular location">
    <subcellularLocation>
        <location evidence="2">Nucleus</location>
    </subcellularLocation>
</comment>
<comment type="caution">
    <text evidence="9">The sequence shown here is derived from an EMBL/GenBank/DDBJ whole genome shotgun (WGS) entry which is preliminary data.</text>
</comment>
<dbReference type="Pfam" id="PF13359">
    <property type="entry name" value="DDE_Tnp_4"/>
    <property type="match status" value="1"/>
</dbReference>
<keyword evidence="4" id="KW-0540">Nuclease</keyword>
<comment type="similarity">
    <text evidence="3">Belongs to the HARBI1 family.</text>
</comment>
<name>A0AAD8KTC1_TARER</name>
<dbReference type="GO" id="GO:0005634">
    <property type="term" value="C:nucleus"/>
    <property type="evidence" value="ECO:0007669"/>
    <property type="project" value="UniProtKB-SubCell"/>
</dbReference>
<comment type="cofactor">
    <cofactor evidence="1">
        <name>a divalent metal cation</name>
        <dbReference type="ChEBI" id="CHEBI:60240"/>
    </cofactor>
</comment>
<dbReference type="InterPro" id="IPR045249">
    <property type="entry name" value="HARBI1-like"/>
</dbReference>
<dbReference type="PANTHER" id="PTHR22930:SF291">
    <property type="entry name" value="EXPRESSED PROTEIN"/>
    <property type="match status" value="1"/>
</dbReference>